<keyword evidence="3" id="KW-1185">Reference proteome</keyword>
<dbReference type="PROSITE" id="PS51482">
    <property type="entry name" value="DEGV"/>
    <property type="match status" value="1"/>
</dbReference>
<dbReference type="InterPro" id="IPR050270">
    <property type="entry name" value="DegV_domain_contain"/>
</dbReference>
<dbReference type="InterPro" id="IPR003797">
    <property type="entry name" value="DegV"/>
</dbReference>
<dbReference type="EMBL" id="MDER01000070">
    <property type="protein sequence ID" value="ODP26980.1"/>
    <property type="molecule type" value="Genomic_DNA"/>
</dbReference>
<keyword evidence="1" id="KW-0446">Lipid-binding</keyword>
<dbReference type="PANTHER" id="PTHR33434:SF2">
    <property type="entry name" value="FATTY ACID-BINDING PROTEIN TM_1468"/>
    <property type="match status" value="1"/>
</dbReference>
<dbReference type="Gene3D" id="3.30.1180.10">
    <property type="match status" value="1"/>
</dbReference>
<dbReference type="AlphaFoldDB" id="A0A1E3L1Y9"/>
<comment type="caution">
    <text evidence="2">The sequence shown here is derived from an EMBL/GenBank/DDBJ whole genome shotgun (WGS) entry which is preliminary data.</text>
</comment>
<dbReference type="GO" id="GO:0008289">
    <property type="term" value="F:lipid binding"/>
    <property type="evidence" value="ECO:0007669"/>
    <property type="project" value="UniProtKB-KW"/>
</dbReference>
<dbReference type="Proteomes" id="UP000094578">
    <property type="component" value="Unassembled WGS sequence"/>
</dbReference>
<sequence>MAHTIIVTDSTADIPAALAEQYGIRIIPLSLFFGEETFQDGVDIKATEFYRRLVSVSVLPTTSQPSPAKFAEMYESIHTQYPEASIISLHLSSGLSGTYQSALIGKSMIDQDDHITILDSKSASYGFGMAVVHAARLAEQGKTVDEIVEGIEHILKSRSLYFIVDDLENLRKGGRIGRASAVLGTLLNVKPILSIDEQGQIYAVEKVRGQKKAMARIVEMMRQELKVDKINLALGHTADPQSTEPLLALFKEHYEIGELVLPDIGSVVGSHTGARTLGIFAWPDQP</sequence>
<dbReference type="PANTHER" id="PTHR33434">
    <property type="entry name" value="DEGV DOMAIN-CONTAINING PROTEIN DR_1986-RELATED"/>
    <property type="match status" value="1"/>
</dbReference>
<proteinExistence type="predicted"/>
<reference evidence="2 3" key="1">
    <citation type="submission" date="2016-08" db="EMBL/GenBank/DDBJ databases">
        <title>Genome sequencing of Paenibacillus sp. TI45-13ar, isolated from Korean traditional nuruk.</title>
        <authorList>
            <person name="Kim S.-J."/>
        </authorList>
    </citation>
    <scope>NUCLEOTIDE SEQUENCE [LARGE SCALE GENOMIC DNA]</scope>
    <source>
        <strain evidence="2 3">TI45-13ar</strain>
    </source>
</reference>
<dbReference type="SUPFAM" id="SSF82549">
    <property type="entry name" value="DAK1/DegV-like"/>
    <property type="match status" value="1"/>
</dbReference>
<evidence type="ECO:0000313" key="3">
    <source>
        <dbReference type="Proteomes" id="UP000094578"/>
    </source>
</evidence>
<protein>
    <submittedName>
        <fullName evidence="2">DegV domain-containing protein</fullName>
    </submittedName>
</protein>
<organism evidence="2 3">
    <name type="scientific">Paenibacillus nuruki</name>
    <dbReference type="NCBI Taxonomy" id="1886670"/>
    <lineage>
        <taxon>Bacteria</taxon>
        <taxon>Bacillati</taxon>
        <taxon>Bacillota</taxon>
        <taxon>Bacilli</taxon>
        <taxon>Bacillales</taxon>
        <taxon>Paenibacillaceae</taxon>
        <taxon>Paenibacillus</taxon>
    </lineage>
</organism>
<dbReference type="PATRIC" id="fig|1886670.3.peg.3733"/>
<accession>A0A1E3L1Y9</accession>
<evidence type="ECO:0000313" key="2">
    <source>
        <dbReference type="EMBL" id="ODP26980.1"/>
    </source>
</evidence>
<dbReference type="STRING" id="1886670.PTI45_03709"/>
<dbReference type="Pfam" id="PF02645">
    <property type="entry name" value="DegV"/>
    <property type="match status" value="1"/>
</dbReference>
<name>A0A1E3L1Y9_9BACL</name>
<gene>
    <name evidence="2" type="ORF">PTI45_03709</name>
</gene>
<evidence type="ECO:0000256" key="1">
    <source>
        <dbReference type="ARBA" id="ARBA00023121"/>
    </source>
</evidence>
<dbReference type="Gene3D" id="3.40.50.10170">
    <property type="match status" value="1"/>
</dbReference>
<dbReference type="NCBIfam" id="TIGR00762">
    <property type="entry name" value="DegV"/>
    <property type="match status" value="1"/>
</dbReference>
<dbReference type="InterPro" id="IPR043168">
    <property type="entry name" value="DegV_C"/>
</dbReference>
<dbReference type="RefSeq" id="WP_069329048.1">
    <property type="nucleotide sequence ID" value="NZ_MDER01000070.1"/>
</dbReference>